<feature type="compositionally biased region" description="Low complexity" evidence="1">
    <location>
        <begin position="172"/>
        <end position="185"/>
    </location>
</feature>
<gene>
    <name evidence="2" type="ORF">BJ508DRAFT_308166</name>
</gene>
<feature type="compositionally biased region" description="Polar residues" evidence="1">
    <location>
        <begin position="265"/>
        <end position="289"/>
    </location>
</feature>
<accession>A0A3N4I2M7</accession>
<feature type="compositionally biased region" description="Polar residues" evidence="1">
    <location>
        <begin position="103"/>
        <end position="115"/>
    </location>
</feature>
<name>A0A3N4I2M7_ASCIM</name>
<evidence type="ECO:0000256" key="1">
    <source>
        <dbReference type="SAM" id="MobiDB-lite"/>
    </source>
</evidence>
<dbReference type="EMBL" id="ML119696">
    <property type="protein sequence ID" value="RPA79687.1"/>
    <property type="molecule type" value="Genomic_DNA"/>
</dbReference>
<evidence type="ECO:0000313" key="2">
    <source>
        <dbReference type="EMBL" id="RPA79687.1"/>
    </source>
</evidence>
<evidence type="ECO:0000313" key="3">
    <source>
        <dbReference type="Proteomes" id="UP000275078"/>
    </source>
</evidence>
<organism evidence="2 3">
    <name type="scientific">Ascobolus immersus RN42</name>
    <dbReference type="NCBI Taxonomy" id="1160509"/>
    <lineage>
        <taxon>Eukaryota</taxon>
        <taxon>Fungi</taxon>
        <taxon>Dikarya</taxon>
        <taxon>Ascomycota</taxon>
        <taxon>Pezizomycotina</taxon>
        <taxon>Pezizomycetes</taxon>
        <taxon>Pezizales</taxon>
        <taxon>Ascobolaceae</taxon>
        <taxon>Ascobolus</taxon>
    </lineage>
</organism>
<protein>
    <submittedName>
        <fullName evidence="2">Uncharacterized protein</fullName>
    </submittedName>
</protein>
<reference evidence="2 3" key="1">
    <citation type="journal article" date="2018" name="Nat. Ecol. Evol.">
        <title>Pezizomycetes genomes reveal the molecular basis of ectomycorrhizal truffle lifestyle.</title>
        <authorList>
            <person name="Murat C."/>
            <person name="Payen T."/>
            <person name="Noel B."/>
            <person name="Kuo A."/>
            <person name="Morin E."/>
            <person name="Chen J."/>
            <person name="Kohler A."/>
            <person name="Krizsan K."/>
            <person name="Balestrini R."/>
            <person name="Da Silva C."/>
            <person name="Montanini B."/>
            <person name="Hainaut M."/>
            <person name="Levati E."/>
            <person name="Barry K.W."/>
            <person name="Belfiori B."/>
            <person name="Cichocki N."/>
            <person name="Clum A."/>
            <person name="Dockter R.B."/>
            <person name="Fauchery L."/>
            <person name="Guy J."/>
            <person name="Iotti M."/>
            <person name="Le Tacon F."/>
            <person name="Lindquist E.A."/>
            <person name="Lipzen A."/>
            <person name="Malagnac F."/>
            <person name="Mello A."/>
            <person name="Molinier V."/>
            <person name="Miyauchi S."/>
            <person name="Poulain J."/>
            <person name="Riccioni C."/>
            <person name="Rubini A."/>
            <person name="Sitrit Y."/>
            <person name="Splivallo R."/>
            <person name="Traeger S."/>
            <person name="Wang M."/>
            <person name="Zifcakova L."/>
            <person name="Wipf D."/>
            <person name="Zambonelli A."/>
            <person name="Paolocci F."/>
            <person name="Nowrousian M."/>
            <person name="Ottonello S."/>
            <person name="Baldrian P."/>
            <person name="Spatafora J.W."/>
            <person name="Henrissat B."/>
            <person name="Nagy L.G."/>
            <person name="Aury J.M."/>
            <person name="Wincker P."/>
            <person name="Grigoriev I.V."/>
            <person name="Bonfante P."/>
            <person name="Martin F.M."/>
        </authorList>
    </citation>
    <scope>NUCLEOTIDE SEQUENCE [LARGE SCALE GENOMIC DNA]</scope>
    <source>
        <strain evidence="2 3">RN42</strain>
    </source>
</reference>
<feature type="compositionally biased region" description="Polar residues" evidence="1">
    <location>
        <begin position="216"/>
        <end position="232"/>
    </location>
</feature>
<feature type="region of interest" description="Disordered" evidence="1">
    <location>
        <begin position="1"/>
        <end position="307"/>
    </location>
</feature>
<feature type="compositionally biased region" description="Polar residues" evidence="1">
    <location>
        <begin position="242"/>
        <end position="258"/>
    </location>
</feature>
<feature type="compositionally biased region" description="Basic and acidic residues" evidence="1">
    <location>
        <begin position="116"/>
        <end position="126"/>
    </location>
</feature>
<sequence length="454" mass="49721">MNSHVYADSESVKDSNANDGRRFETSARPPSNLRQAGTEQPALRDLPITSAAAPRRRQSVIFGPLSKPRPTEQTSDCYGPGMDNTRDGPAQPKLRPVVFPHVTGSSPAMTMQQRNTYDRGLLDPSRRLPNAGSTLKTHSDAIGSENTKDSTRLPSTHAQRGPTGPFTYPLIPTGAPPGAIANAGPRSQDDNPGARATEQAKKRRRSEADTAHKDTTPSSRFTPAATGKSNETGPPPRPNSRKFGSSEYTSNTRRSPTAPSKPIEHTTQLKSNDKPTNTGATLSKDAGNNNDRESDMEVSPLFKTNSSPKPKCNWTAFEHKGPWCRISFYEADKDLCNSKHKPHIHRDGDRDLSGRVAIVTANNGEKCALVIDDDGNRAGWLCPTDLDLMCLRGLDASLHKIRVSFQWTDVTPHGRCKLWEGVASWRAFGCFRTQDNSKPSVTQPDAELMIKNEY</sequence>
<feature type="compositionally biased region" description="Polar residues" evidence="1">
    <location>
        <begin position="28"/>
        <end position="38"/>
    </location>
</feature>
<feature type="compositionally biased region" description="Basic and acidic residues" evidence="1">
    <location>
        <begin position="206"/>
        <end position="215"/>
    </location>
</feature>
<dbReference type="AlphaFoldDB" id="A0A3N4I2M7"/>
<keyword evidence="3" id="KW-1185">Reference proteome</keyword>
<proteinExistence type="predicted"/>
<dbReference type="Proteomes" id="UP000275078">
    <property type="component" value="Unassembled WGS sequence"/>
</dbReference>